<evidence type="ECO:0000259" key="2">
    <source>
        <dbReference type="PROSITE" id="PS51391"/>
    </source>
</evidence>
<dbReference type="SUPFAM" id="SSF48464">
    <property type="entry name" value="ENTH/VHS domain"/>
    <property type="match status" value="1"/>
</dbReference>
<protein>
    <recommendedName>
        <fullName evidence="2">CID domain-containing protein</fullName>
    </recommendedName>
</protein>
<dbReference type="Gene3D" id="6.10.250.2560">
    <property type="match status" value="1"/>
</dbReference>
<feature type="compositionally biased region" description="Low complexity" evidence="1">
    <location>
        <begin position="1150"/>
        <end position="1159"/>
    </location>
</feature>
<dbReference type="AlphaFoldDB" id="A0A6H5H0L0"/>
<dbReference type="PANTHER" id="PTHR12460:SF40">
    <property type="entry name" value="REGULATION OF NUCLEAR PRE-MRNA DOMAIN-CONTAINING PROTEIN 2"/>
    <property type="match status" value="1"/>
</dbReference>
<accession>A0A6H5H0L0</accession>
<feature type="compositionally biased region" description="Pro residues" evidence="1">
    <location>
        <begin position="908"/>
        <end position="921"/>
    </location>
</feature>
<evidence type="ECO:0000313" key="4">
    <source>
        <dbReference type="Proteomes" id="UP000479000"/>
    </source>
</evidence>
<organism evidence="3 4">
    <name type="scientific">Nesidiocoris tenuis</name>
    <dbReference type="NCBI Taxonomy" id="355587"/>
    <lineage>
        <taxon>Eukaryota</taxon>
        <taxon>Metazoa</taxon>
        <taxon>Ecdysozoa</taxon>
        <taxon>Arthropoda</taxon>
        <taxon>Hexapoda</taxon>
        <taxon>Insecta</taxon>
        <taxon>Pterygota</taxon>
        <taxon>Neoptera</taxon>
        <taxon>Paraneoptera</taxon>
        <taxon>Hemiptera</taxon>
        <taxon>Heteroptera</taxon>
        <taxon>Panheteroptera</taxon>
        <taxon>Cimicomorpha</taxon>
        <taxon>Miridae</taxon>
        <taxon>Dicyphina</taxon>
        <taxon>Nesidiocoris</taxon>
    </lineage>
</organism>
<feature type="region of interest" description="Disordered" evidence="1">
    <location>
        <begin position="872"/>
        <end position="968"/>
    </location>
</feature>
<dbReference type="InterPro" id="IPR006569">
    <property type="entry name" value="CID_dom"/>
</dbReference>
<gene>
    <name evidence="3" type="ORF">NTEN_LOCUS15631</name>
</gene>
<dbReference type="PROSITE" id="PS51391">
    <property type="entry name" value="CID"/>
    <property type="match status" value="1"/>
</dbReference>
<dbReference type="Proteomes" id="UP000479000">
    <property type="component" value="Unassembled WGS sequence"/>
</dbReference>
<feature type="region of interest" description="Disordered" evidence="1">
    <location>
        <begin position="207"/>
        <end position="231"/>
    </location>
</feature>
<name>A0A6H5H0L0_9HEMI</name>
<sequence>PNHPPAHSLQQGMLVKGRFQKWSSTFWENDPSSSRFVWKNLSFRLSESYSRSFITYEFRFSYPKSSSPVNESIPVRKHKAAVTLALLGPTPNIRRPLPASVTAGYSPECSPIDPLMIRTLPVPKLIQIHEASASNSMLGKLFTAPANLGTMHNFAIPKADDSCQLSTPKVKWTSERWRKSTRRQKCTNKIWIKKNRRKQVSTMARQLRNQCSAKPPRSILKSKAEKSTRNVPWETYSKRKQKQAVNVKEGVATIEVCQKAFMNIYGITEKRIRLQREKLIAKLRRKAAESENTAVLQMLGNRVEKQKAEEPQDSHDSIASLSNWCLARVDNHNKIVATWLGTLKKVKIEHRILLFYLANDIIQYSKKKGLAFVGTFAPALQKATTMVRDAAIKNKILRIFKIWDERNIYDESFLVDLSSLLTRGHKTANRIDLDEFQPNLLYSRLKSCQTLEEDTDTKMKLLVENQMPMTDTERLRSTLKNRKASEDVIAEIDEGIKKIGAFISALEAEIKERAGLIDLLDISEQYYEKELGEAKVVSNAYKCFTNRVKLVKKKLDEKMESLPSPVPTPSPTAPSPEPEDDADGKTFEFTPGMGGASFMDGSLFTNASVQDQFQSFYNPPTAPERYSPTSSSYNGSASTAIPGILEPTAEPLTAAAAPLVPPPPPINVPPVFNYFRPIADVPPPPPPPPPPAPPVDALDNSYNNSTFLDSTADLSTGGLKIEVINSPSKEPSLSSILETMVSDTIPPPPAPPAMDFPPNWNDNPEYWESPESPPLFEKEGQAPPNVDDITDVDMRSKDVDHRNLISLTGGVETEWEYPPADVDIPQDNEDMEMSEEDEDMNISSEKANVKVPPLLDNDFRIVPQVLADQVKSAPYQLPPPPPPPPMVPQIGPPIGPPLSPDRQNWSQFPPPPTPPFEPPFPLDSSTPLRNERHIPIKPPPLPPRFPQQAGVKDFKDGPTEGPPMGPDLGPMMGPRMLGEGPDAPNDGPMMGPGMPNDGPMMGTGMSNDGPIKGPGAPNDGPMMGPRMPNDRAMMGPRMLNDGPMIGPGVPNDRHMSPRVPNDRQLMGPRGPNDRQMMGPRGPNDRQMNSQMPNDLMGRGMPNDHGQPIPSFDNYNQEGPHPRFSPRFRPRFDFRGNHGGFFREPRGFSRGGPPRFFQRPRFPHQGKNFCRTQ</sequence>
<dbReference type="InterPro" id="IPR008942">
    <property type="entry name" value="ENTH_VHS"/>
</dbReference>
<proteinExistence type="predicted"/>
<dbReference type="Gene3D" id="1.25.40.90">
    <property type="match status" value="1"/>
</dbReference>
<feature type="compositionally biased region" description="Pro residues" evidence="1">
    <location>
        <begin position="876"/>
        <end position="899"/>
    </location>
</feature>
<feature type="compositionally biased region" description="Pro residues" evidence="1">
    <location>
        <begin position="564"/>
        <end position="576"/>
    </location>
</feature>
<feature type="region of interest" description="Disordered" evidence="1">
    <location>
        <begin position="1052"/>
        <end position="1172"/>
    </location>
</feature>
<dbReference type="Pfam" id="PF04818">
    <property type="entry name" value="CID"/>
    <property type="match status" value="1"/>
</dbReference>
<feature type="non-terminal residue" evidence="3">
    <location>
        <position position="1"/>
    </location>
</feature>
<evidence type="ECO:0000256" key="1">
    <source>
        <dbReference type="SAM" id="MobiDB-lite"/>
    </source>
</evidence>
<feature type="compositionally biased region" description="Pro residues" evidence="1">
    <location>
        <begin position="936"/>
        <end position="945"/>
    </location>
</feature>
<dbReference type="GO" id="GO:0031124">
    <property type="term" value="P:mRNA 3'-end processing"/>
    <property type="evidence" value="ECO:0007669"/>
    <property type="project" value="TreeGrafter"/>
</dbReference>
<evidence type="ECO:0000313" key="3">
    <source>
        <dbReference type="EMBL" id="CAB0010590.1"/>
    </source>
</evidence>
<dbReference type="GO" id="GO:0000993">
    <property type="term" value="F:RNA polymerase II complex binding"/>
    <property type="evidence" value="ECO:0007669"/>
    <property type="project" value="TreeGrafter"/>
</dbReference>
<dbReference type="PANTHER" id="PTHR12460">
    <property type="entry name" value="CYCLIN-DEPENDENT KINASE INHIBITOR-RELATED PROTEIN"/>
    <property type="match status" value="1"/>
</dbReference>
<reference evidence="3 4" key="1">
    <citation type="submission" date="2020-02" db="EMBL/GenBank/DDBJ databases">
        <authorList>
            <person name="Ferguson B K."/>
        </authorList>
    </citation>
    <scope>NUCLEOTIDE SEQUENCE [LARGE SCALE GENOMIC DNA]</scope>
</reference>
<keyword evidence="4" id="KW-1185">Reference proteome</keyword>
<feature type="region of interest" description="Disordered" evidence="1">
    <location>
        <begin position="559"/>
        <end position="591"/>
    </location>
</feature>
<dbReference type="EMBL" id="CADCXU010023060">
    <property type="protein sequence ID" value="CAB0010590.1"/>
    <property type="molecule type" value="Genomic_DNA"/>
</dbReference>
<dbReference type="CDD" id="cd16981">
    <property type="entry name" value="CID_RPRD_like"/>
    <property type="match status" value="1"/>
</dbReference>
<dbReference type="OrthoDB" id="10069473at2759"/>
<feature type="region of interest" description="Disordered" evidence="1">
    <location>
        <begin position="615"/>
        <end position="634"/>
    </location>
</feature>
<feature type="domain" description="CID" evidence="2">
    <location>
        <begin position="287"/>
        <end position="425"/>
    </location>
</feature>
<feature type="compositionally biased region" description="Basic and acidic residues" evidence="1">
    <location>
        <begin position="1129"/>
        <end position="1146"/>
    </location>
</feature>
<dbReference type="SMART" id="SM00582">
    <property type="entry name" value="RPR"/>
    <property type="match status" value="1"/>
</dbReference>